<dbReference type="CDD" id="cd03408">
    <property type="entry name" value="SPFH_like_u1"/>
    <property type="match status" value="1"/>
</dbReference>
<dbReference type="SUPFAM" id="SSF117892">
    <property type="entry name" value="Band 7/SPFH domain"/>
    <property type="match status" value="1"/>
</dbReference>
<dbReference type="RefSeq" id="WP_379665608.1">
    <property type="nucleotide sequence ID" value="NZ_JBHULH010000003.1"/>
</dbReference>
<protein>
    <submittedName>
        <fullName evidence="3">SPFH domain-containing protein</fullName>
    </submittedName>
</protein>
<comment type="caution">
    <text evidence="3">The sequence shown here is derived from an EMBL/GenBank/DDBJ whole genome shotgun (WGS) entry which is preliminary data.</text>
</comment>
<name>A0ABW5LQ02_9FLAO</name>
<dbReference type="Gene3D" id="3.30.479.30">
    <property type="entry name" value="Band 7 domain"/>
    <property type="match status" value="1"/>
</dbReference>
<dbReference type="InterPro" id="IPR033880">
    <property type="entry name" value="SPFH_YdjI"/>
</dbReference>
<dbReference type="Pfam" id="PF13421">
    <property type="entry name" value="Band_7_1"/>
    <property type="match status" value="1"/>
</dbReference>
<reference evidence="4" key="1">
    <citation type="journal article" date="2019" name="Int. J. Syst. Evol. Microbiol.">
        <title>The Global Catalogue of Microorganisms (GCM) 10K type strain sequencing project: providing services to taxonomists for standard genome sequencing and annotation.</title>
        <authorList>
            <consortium name="The Broad Institute Genomics Platform"/>
            <consortium name="The Broad Institute Genome Sequencing Center for Infectious Disease"/>
            <person name="Wu L."/>
            <person name="Ma J."/>
        </authorList>
    </citation>
    <scope>NUCLEOTIDE SEQUENCE [LARGE SCALE GENOMIC DNA]</scope>
    <source>
        <strain evidence="4">KCTC 52127</strain>
    </source>
</reference>
<dbReference type="InterPro" id="IPR025640">
    <property type="entry name" value="GYF_2"/>
</dbReference>
<evidence type="ECO:0000313" key="3">
    <source>
        <dbReference type="EMBL" id="MFD2566898.1"/>
    </source>
</evidence>
<evidence type="ECO:0000259" key="2">
    <source>
        <dbReference type="Pfam" id="PF14237"/>
    </source>
</evidence>
<dbReference type="Pfam" id="PF14237">
    <property type="entry name" value="GYF_2"/>
    <property type="match status" value="1"/>
</dbReference>
<evidence type="ECO:0000313" key="4">
    <source>
        <dbReference type="Proteomes" id="UP001597508"/>
    </source>
</evidence>
<accession>A0ABW5LQ02</accession>
<dbReference type="PANTHER" id="PTHR37826:SF2">
    <property type="entry name" value="ZINC-RIBBON DOMAIN-CONTAINING PROTEIN"/>
    <property type="match status" value="1"/>
</dbReference>
<dbReference type="InterPro" id="IPR036013">
    <property type="entry name" value="Band_7/SPFH_dom_sf"/>
</dbReference>
<sequence>MGLFDKIRGEFIDIIEWTDQSNDTLVYRFERYQNEIKNGAKLTVREGQAAVFVNEGQIADVFTPGMYTLTTQNLPILSTLKGWKYGFDSPFKAEVYFVSTRNLTDQKWGTRNPVILNDLRFGMLEIRAFGTYVIKVKDAPVFLREIVGTDGHFTTDKISEQLKSMIVTRFTDAVGEAKLPVENYASNANEISEYVQTVMAPEFEQYGLELTKFLIENVSMPEEIKKEVFELSRLNAIDLNKLAQLKAAKALEKAAENDSGTAGAGMGMGMGFAMANQMGQAFTGQQNTGGATPPPIPSAAATFFVALNGQQAGPFDMGALKEMALKNELTRETLVWKQGMANWTAAGQVTDLASVFGSVPPPIPQ</sequence>
<keyword evidence="4" id="KW-1185">Reference proteome</keyword>
<dbReference type="EMBL" id="JBHULH010000003">
    <property type="protein sequence ID" value="MFD2566898.1"/>
    <property type="molecule type" value="Genomic_DNA"/>
</dbReference>
<proteinExistence type="predicted"/>
<evidence type="ECO:0000259" key="1">
    <source>
        <dbReference type="Pfam" id="PF13421"/>
    </source>
</evidence>
<dbReference type="Proteomes" id="UP001597508">
    <property type="component" value="Unassembled WGS sequence"/>
</dbReference>
<dbReference type="PANTHER" id="PTHR37826">
    <property type="entry name" value="FLOTILLIN BAND_7_5 DOMAIN PROTEIN"/>
    <property type="match status" value="1"/>
</dbReference>
<organism evidence="3 4">
    <name type="scientific">Pseudotenacibaculum haliotis</name>
    <dbReference type="NCBI Taxonomy" id="1862138"/>
    <lineage>
        <taxon>Bacteria</taxon>
        <taxon>Pseudomonadati</taxon>
        <taxon>Bacteroidota</taxon>
        <taxon>Flavobacteriia</taxon>
        <taxon>Flavobacteriales</taxon>
        <taxon>Flavobacteriaceae</taxon>
        <taxon>Pseudotenacibaculum</taxon>
    </lineage>
</organism>
<feature type="domain" description="GYF" evidence="2">
    <location>
        <begin position="304"/>
        <end position="352"/>
    </location>
</feature>
<feature type="domain" description="SPFH" evidence="1">
    <location>
        <begin position="26"/>
        <end position="234"/>
    </location>
</feature>
<gene>
    <name evidence="3" type="ORF">ACFSRZ_05915</name>
</gene>